<feature type="compositionally biased region" description="Pro residues" evidence="1">
    <location>
        <begin position="230"/>
        <end position="240"/>
    </location>
</feature>
<dbReference type="EMBL" id="JACEZT010000004">
    <property type="protein sequence ID" value="MBA5637163.1"/>
    <property type="molecule type" value="Genomic_DNA"/>
</dbReference>
<gene>
    <name evidence="3" type="ORF">H3H37_08850</name>
</gene>
<feature type="compositionally biased region" description="Low complexity" evidence="1">
    <location>
        <begin position="206"/>
        <end position="218"/>
    </location>
</feature>
<keyword evidence="2" id="KW-1133">Transmembrane helix</keyword>
<proteinExistence type="predicted"/>
<reference evidence="3 4" key="1">
    <citation type="submission" date="2020-07" db="EMBL/GenBank/DDBJ databases">
        <title>Novel species isolated from subtropical streams in China.</title>
        <authorList>
            <person name="Lu H."/>
        </authorList>
    </citation>
    <scope>NUCLEOTIDE SEQUENCE [LARGE SCALE GENOMIC DNA]</scope>
    <source>
        <strain evidence="3 4">LX20W</strain>
    </source>
</reference>
<organism evidence="3 4">
    <name type="scientific">Rugamonas brunnea</name>
    <dbReference type="NCBI Taxonomy" id="2758569"/>
    <lineage>
        <taxon>Bacteria</taxon>
        <taxon>Pseudomonadati</taxon>
        <taxon>Pseudomonadota</taxon>
        <taxon>Betaproteobacteria</taxon>
        <taxon>Burkholderiales</taxon>
        <taxon>Oxalobacteraceae</taxon>
        <taxon>Telluria group</taxon>
        <taxon>Rugamonas</taxon>
    </lineage>
</organism>
<keyword evidence="4" id="KW-1185">Reference proteome</keyword>
<evidence type="ECO:0000313" key="4">
    <source>
        <dbReference type="Proteomes" id="UP000534388"/>
    </source>
</evidence>
<protein>
    <submittedName>
        <fullName evidence="3">Type II secretion system protein</fullName>
    </submittedName>
</protein>
<feature type="transmembrane region" description="Helical" evidence="2">
    <location>
        <begin position="20"/>
        <end position="40"/>
    </location>
</feature>
<evidence type="ECO:0000256" key="2">
    <source>
        <dbReference type="SAM" id="Phobius"/>
    </source>
</evidence>
<evidence type="ECO:0000313" key="3">
    <source>
        <dbReference type="EMBL" id="MBA5637163.1"/>
    </source>
</evidence>
<dbReference type="RefSeq" id="WP_182161493.1">
    <property type="nucleotide sequence ID" value="NZ_JACEZT010000004.1"/>
</dbReference>
<keyword evidence="2" id="KW-0812">Transmembrane</keyword>
<name>A0A7W2ER83_9BURK</name>
<evidence type="ECO:0000256" key="1">
    <source>
        <dbReference type="SAM" id="MobiDB-lite"/>
    </source>
</evidence>
<sequence length="248" mass="25654">MTATASLTASGRAAARQGGFTYLSVIVLVAIIGLVTATTLKVGSVLQRSRAERELLYIGAAFSDALQSYASATPTGQPTQPASLKDLLKDPRFPGTRRHLRKIFVDPITGKAEWGLVRLGEAEGKNEGKNEGKGGIVAVYSLSDAQPVKIGNFPTRFQSFEGRAHISDWKFTLTGKPETAAPVAPAQPSIPLKPDNGAANAQPVVPASSGAPSAASAPAPHPENDGATPPAEPPGAPPEVAPQAAEHQ</sequence>
<keyword evidence="2" id="KW-0472">Membrane</keyword>
<dbReference type="Proteomes" id="UP000534388">
    <property type="component" value="Unassembled WGS sequence"/>
</dbReference>
<accession>A0A7W2ER83</accession>
<comment type="caution">
    <text evidence="3">The sequence shown here is derived from an EMBL/GenBank/DDBJ whole genome shotgun (WGS) entry which is preliminary data.</text>
</comment>
<dbReference type="AlphaFoldDB" id="A0A7W2ER83"/>
<feature type="region of interest" description="Disordered" evidence="1">
    <location>
        <begin position="179"/>
        <end position="248"/>
    </location>
</feature>